<evidence type="ECO:0000256" key="1">
    <source>
        <dbReference type="SAM" id="Phobius"/>
    </source>
</evidence>
<dbReference type="Pfam" id="PF04346">
    <property type="entry name" value="EutH"/>
    <property type="match status" value="1"/>
</dbReference>
<dbReference type="InterPro" id="IPR007441">
    <property type="entry name" value="EutH"/>
</dbReference>
<accession>A0A1I0XE44</accession>
<reference evidence="2 3" key="1">
    <citation type="submission" date="2016-10" db="EMBL/GenBank/DDBJ databases">
        <authorList>
            <person name="de Groot N.N."/>
        </authorList>
    </citation>
    <scope>NUCLEOTIDE SEQUENCE [LARGE SCALE GENOMIC DNA]</scope>
    <source>
        <strain evidence="2 3">DSM 12271</strain>
    </source>
</reference>
<organism evidence="2 3">
    <name type="scientific">Clostridium frigidicarnis</name>
    <dbReference type="NCBI Taxonomy" id="84698"/>
    <lineage>
        <taxon>Bacteria</taxon>
        <taxon>Bacillati</taxon>
        <taxon>Bacillota</taxon>
        <taxon>Clostridia</taxon>
        <taxon>Eubacteriales</taxon>
        <taxon>Clostridiaceae</taxon>
        <taxon>Clostridium</taxon>
    </lineage>
</organism>
<name>A0A1I0XE44_9CLOT</name>
<feature type="transmembrane region" description="Helical" evidence="1">
    <location>
        <begin position="37"/>
        <end position="59"/>
    </location>
</feature>
<protein>
    <submittedName>
        <fullName evidence="2">Ethanolamine transporter</fullName>
    </submittedName>
</protein>
<evidence type="ECO:0000313" key="2">
    <source>
        <dbReference type="EMBL" id="SFA98977.1"/>
    </source>
</evidence>
<feature type="transmembrane region" description="Helical" evidence="1">
    <location>
        <begin position="203"/>
        <end position="229"/>
    </location>
</feature>
<feature type="transmembrane region" description="Helical" evidence="1">
    <location>
        <begin position="143"/>
        <end position="166"/>
    </location>
</feature>
<dbReference type="PANTHER" id="PTHR40089:SF1">
    <property type="entry name" value="ETHANOLAMINE PERMEASE EUTH-RELATED"/>
    <property type="match status" value="1"/>
</dbReference>
<keyword evidence="3" id="KW-1185">Reference proteome</keyword>
<proteinExistence type="predicted"/>
<dbReference type="EMBL" id="FOKI01000008">
    <property type="protein sequence ID" value="SFA98977.1"/>
    <property type="molecule type" value="Genomic_DNA"/>
</dbReference>
<dbReference type="GO" id="GO:0005886">
    <property type="term" value="C:plasma membrane"/>
    <property type="evidence" value="ECO:0007669"/>
    <property type="project" value="TreeGrafter"/>
</dbReference>
<dbReference type="Proteomes" id="UP000198619">
    <property type="component" value="Unassembled WGS sequence"/>
</dbReference>
<keyword evidence="1" id="KW-0812">Transmembrane</keyword>
<feature type="transmembrane region" description="Helical" evidence="1">
    <location>
        <begin position="172"/>
        <end position="191"/>
    </location>
</feature>
<feature type="transmembrane region" description="Helical" evidence="1">
    <location>
        <begin position="106"/>
        <end position="131"/>
    </location>
</feature>
<dbReference type="NCBIfam" id="NF011666">
    <property type="entry name" value="PRK15086.1-2"/>
    <property type="match status" value="1"/>
</dbReference>
<feature type="transmembrane region" description="Helical" evidence="1">
    <location>
        <begin position="235"/>
        <end position="256"/>
    </location>
</feature>
<dbReference type="NCBIfam" id="NF011667">
    <property type="entry name" value="PRK15086.1-3"/>
    <property type="match status" value="1"/>
</dbReference>
<dbReference type="RefSeq" id="WP_090039946.1">
    <property type="nucleotide sequence ID" value="NZ_FOKI01000008.1"/>
</dbReference>
<dbReference type="AlphaFoldDB" id="A0A1I0XE44"/>
<dbReference type="STRING" id="84698.SAMN04488528_100836"/>
<dbReference type="OrthoDB" id="9778282at2"/>
<feature type="transmembrane region" description="Helical" evidence="1">
    <location>
        <begin position="304"/>
        <end position="325"/>
    </location>
</feature>
<keyword evidence="1" id="KW-0472">Membrane</keyword>
<dbReference type="PANTHER" id="PTHR40089">
    <property type="entry name" value="ETHANOLAMINE UTILIZATION PROTEIN EUTH"/>
    <property type="match status" value="1"/>
</dbReference>
<dbReference type="GO" id="GO:0034228">
    <property type="term" value="F:ethanolamine transmembrane transporter activity"/>
    <property type="evidence" value="ECO:0007669"/>
    <property type="project" value="InterPro"/>
</dbReference>
<gene>
    <name evidence="2" type="ORF">SAMN04488528_100836</name>
</gene>
<keyword evidence="1" id="KW-1133">Transmembrane helix</keyword>
<dbReference type="PIRSF" id="PIRSF019466">
    <property type="entry name" value="EutH"/>
    <property type="match status" value="1"/>
</dbReference>
<evidence type="ECO:0000313" key="3">
    <source>
        <dbReference type="Proteomes" id="UP000198619"/>
    </source>
</evidence>
<feature type="transmembrane region" description="Helical" evidence="1">
    <location>
        <begin position="331"/>
        <end position="354"/>
    </location>
</feature>
<sequence length="366" mass="38171">MGINEIIIYIMVIFMALGALDKCIGNKFGLGEKFEEGIMAMGSLALAMVGIISLSPVLANVLKPVVVPVFNFLGADPAMFAGSLLANDMGGAPLAMELAIDPQAGLFGGLIVGAVMGPTIVFIIPVALGIIESKDKKYLATGILAGIITVPIGAFFGGLVAGFPLMMVVRNLIPIIIFAVLITIGLIFFQKNMIRGFTYFGKFVLIVITIGLGAAIIEALTGFVVIPGMNPIHDGFLVVGDIAIVLAGAFPLVYVITKVFKKPLMGLGKILGMNEVAAAGLVASLANCIPMFDMMKDMDNRGKIINVAFAVSAAFVFGDHLGFTAGFNSDMILPMIVAKLVGGITAVIVAIFIANKTLGKETVNNG</sequence>
<feature type="transmembrane region" description="Helical" evidence="1">
    <location>
        <begin position="6"/>
        <end position="25"/>
    </location>
</feature>